<dbReference type="GO" id="GO:0005524">
    <property type="term" value="F:ATP binding"/>
    <property type="evidence" value="ECO:0007669"/>
    <property type="project" value="InterPro"/>
</dbReference>
<feature type="domain" description="ABC-2 type transporter transmembrane" evidence="7">
    <location>
        <begin position="1"/>
        <end position="115"/>
    </location>
</feature>
<evidence type="ECO:0000256" key="1">
    <source>
        <dbReference type="ARBA" id="ARBA00004141"/>
    </source>
</evidence>
<dbReference type="AlphaFoldDB" id="A0A3M2RPD5"/>
<keyword evidence="2" id="KW-0813">Transport</keyword>
<evidence type="ECO:0000256" key="5">
    <source>
        <dbReference type="ARBA" id="ARBA00023136"/>
    </source>
</evidence>
<feature type="transmembrane region" description="Helical" evidence="6">
    <location>
        <begin position="37"/>
        <end position="58"/>
    </location>
</feature>
<evidence type="ECO:0000256" key="4">
    <source>
        <dbReference type="ARBA" id="ARBA00022989"/>
    </source>
</evidence>
<evidence type="ECO:0000313" key="9">
    <source>
        <dbReference type="EMBL" id="RMJ07069.1"/>
    </source>
</evidence>
<keyword evidence="4 6" id="KW-1133">Transmembrane helix</keyword>
<feature type="domain" description="CDR ABC transporter" evidence="8">
    <location>
        <begin position="171"/>
        <end position="213"/>
    </location>
</feature>
<evidence type="ECO:0000259" key="8">
    <source>
        <dbReference type="Pfam" id="PF06422"/>
    </source>
</evidence>
<gene>
    <name evidence="9" type="ORF">CDV36_013325</name>
</gene>
<keyword evidence="3 6" id="KW-0812">Transmembrane</keyword>
<protein>
    <recommendedName>
        <fullName evidence="11">ABC-2 type transporter domain-containing protein</fullName>
    </recommendedName>
</protein>
<dbReference type="GO" id="GO:0140359">
    <property type="term" value="F:ABC-type transporter activity"/>
    <property type="evidence" value="ECO:0007669"/>
    <property type="project" value="InterPro"/>
</dbReference>
<sequence length="223" mass="24856">MIANVIVEIPYQILTGILIFATFYYPIVGIQDSARQGLVLLFMIQLLLYASSFAQMTIAALPDALTASGIVTLLVLLSLTFCGVMQSPTALPGFWIFMYRVSPFTYWVAGIVSTQLAGRAVTCSAAETSIFNPPDNQTCGEYMADYLKMAPGQLQNPDAMENCSYCSLTNADQFMAGSNIYNSERWRNFGIVWVYIVFNIFVAVVSYYLFRVKKWNIGNKKKA</sequence>
<dbReference type="Pfam" id="PF01061">
    <property type="entry name" value="ABC2_membrane"/>
    <property type="match status" value="1"/>
</dbReference>
<name>A0A3M2RPD5_9HYPO</name>
<evidence type="ECO:0000259" key="7">
    <source>
        <dbReference type="Pfam" id="PF01061"/>
    </source>
</evidence>
<evidence type="ECO:0000256" key="3">
    <source>
        <dbReference type="ARBA" id="ARBA00022692"/>
    </source>
</evidence>
<accession>A0A3M2RPD5</accession>
<dbReference type="Pfam" id="PF06422">
    <property type="entry name" value="PDR_CDR"/>
    <property type="match status" value="1"/>
</dbReference>
<evidence type="ECO:0008006" key="11">
    <source>
        <dbReference type="Google" id="ProtNLM"/>
    </source>
</evidence>
<dbReference type="OrthoDB" id="245989at2759"/>
<feature type="transmembrane region" description="Helical" evidence="6">
    <location>
        <begin position="6"/>
        <end position="25"/>
    </location>
</feature>
<dbReference type="Proteomes" id="UP000277212">
    <property type="component" value="Unassembled WGS sequence"/>
</dbReference>
<dbReference type="InterPro" id="IPR010929">
    <property type="entry name" value="PDR_CDR_ABC"/>
</dbReference>
<dbReference type="PANTHER" id="PTHR19241">
    <property type="entry name" value="ATP-BINDING CASSETTE TRANSPORTER"/>
    <property type="match status" value="1"/>
</dbReference>
<evidence type="ECO:0000256" key="2">
    <source>
        <dbReference type="ARBA" id="ARBA00022448"/>
    </source>
</evidence>
<dbReference type="STRING" id="2010991.A0A3M2RPD5"/>
<comment type="caution">
    <text evidence="9">The sequence shown here is derived from an EMBL/GenBank/DDBJ whole genome shotgun (WGS) entry which is preliminary data.</text>
</comment>
<keyword evidence="10" id="KW-1185">Reference proteome</keyword>
<evidence type="ECO:0000256" key="6">
    <source>
        <dbReference type="SAM" id="Phobius"/>
    </source>
</evidence>
<dbReference type="EMBL" id="NKUJ01000367">
    <property type="protein sequence ID" value="RMJ07069.1"/>
    <property type="molecule type" value="Genomic_DNA"/>
</dbReference>
<organism evidence="9 10">
    <name type="scientific">Fusarium kuroshium</name>
    <dbReference type="NCBI Taxonomy" id="2010991"/>
    <lineage>
        <taxon>Eukaryota</taxon>
        <taxon>Fungi</taxon>
        <taxon>Dikarya</taxon>
        <taxon>Ascomycota</taxon>
        <taxon>Pezizomycotina</taxon>
        <taxon>Sordariomycetes</taxon>
        <taxon>Hypocreomycetidae</taxon>
        <taxon>Hypocreales</taxon>
        <taxon>Nectriaceae</taxon>
        <taxon>Fusarium</taxon>
        <taxon>Fusarium solani species complex</taxon>
    </lineage>
</organism>
<reference evidence="9 10" key="1">
    <citation type="submission" date="2017-06" db="EMBL/GenBank/DDBJ databases">
        <title>Comparative genomic analysis of Ambrosia Fusariam Clade fungi.</title>
        <authorList>
            <person name="Stajich J.E."/>
            <person name="Carrillo J."/>
            <person name="Kijimoto T."/>
            <person name="Eskalen A."/>
            <person name="O'Donnell K."/>
            <person name="Kasson M."/>
        </authorList>
    </citation>
    <scope>NUCLEOTIDE SEQUENCE [LARGE SCALE GENOMIC DNA]</scope>
    <source>
        <strain evidence="9">UCR3666</strain>
    </source>
</reference>
<comment type="subcellular location">
    <subcellularLocation>
        <location evidence="1">Membrane</location>
        <topology evidence="1">Multi-pass membrane protein</topology>
    </subcellularLocation>
</comment>
<keyword evidence="5 6" id="KW-0472">Membrane</keyword>
<proteinExistence type="predicted"/>
<dbReference type="GO" id="GO:0016020">
    <property type="term" value="C:membrane"/>
    <property type="evidence" value="ECO:0007669"/>
    <property type="project" value="UniProtKB-SubCell"/>
</dbReference>
<feature type="transmembrane region" description="Helical" evidence="6">
    <location>
        <begin position="191"/>
        <end position="210"/>
    </location>
</feature>
<dbReference type="InterPro" id="IPR013525">
    <property type="entry name" value="ABC2_TM"/>
</dbReference>
<evidence type="ECO:0000313" key="10">
    <source>
        <dbReference type="Proteomes" id="UP000277212"/>
    </source>
</evidence>